<organism evidence="1 2">
    <name type="scientific">Caballeronia insecticola</name>
    <dbReference type="NCBI Taxonomy" id="758793"/>
    <lineage>
        <taxon>Bacteria</taxon>
        <taxon>Pseudomonadati</taxon>
        <taxon>Pseudomonadota</taxon>
        <taxon>Betaproteobacteria</taxon>
        <taxon>Burkholderiales</taxon>
        <taxon>Burkholderiaceae</taxon>
        <taxon>Caballeronia</taxon>
    </lineage>
</organism>
<keyword evidence="1" id="KW-0614">Plasmid</keyword>
<keyword evidence="2" id="KW-1185">Reference proteome</keyword>
<sequence length="57" mass="6591">MKSDSEPVLLTVKACQRRAVPMESTRAWIIDMLLNDVFSRHLHEELPTADRRAVSIR</sequence>
<dbReference type="AlphaFoldDB" id="A0A060PRE6"/>
<reference evidence="1 2" key="2">
    <citation type="journal article" date="2018" name="Int. J. Syst. Evol. Microbiol.">
        <title>Burkholderia insecticola sp. nov., a gut symbiotic bacterium of the bean bug Riptortus pedestris.</title>
        <authorList>
            <person name="Takeshita K."/>
            <person name="Tamaki H."/>
            <person name="Ohbayashi T."/>
            <person name="Meng X.-Y."/>
            <person name="Sone T."/>
            <person name="Mitani Y."/>
            <person name="Peeters C."/>
            <person name="Kikuchi Y."/>
            <person name="Vandamme P."/>
        </authorList>
    </citation>
    <scope>NUCLEOTIDE SEQUENCE [LARGE SCALE GENOMIC DNA]</scope>
    <source>
        <strain evidence="1">RPE64</strain>
        <plasmid evidence="1 2">p2</plasmid>
    </source>
</reference>
<evidence type="ECO:0000313" key="1">
    <source>
        <dbReference type="EMBL" id="BAO94204.1"/>
    </source>
</evidence>
<evidence type="ECO:0000313" key="2">
    <source>
        <dbReference type="Proteomes" id="UP000013966"/>
    </source>
</evidence>
<accession>A0A060PRE6</accession>
<protein>
    <submittedName>
        <fullName evidence="1">Uncharacterized protein</fullName>
    </submittedName>
</protein>
<dbReference type="EMBL" id="AP013062">
    <property type="protein sequence ID" value="BAO94204.1"/>
    <property type="molecule type" value="Genomic_DNA"/>
</dbReference>
<gene>
    <name evidence="1" type="ORF">BRPE64_ECDS03220</name>
</gene>
<dbReference type="HOGENOM" id="CLU_2987787_0_0_4"/>
<dbReference type="KEGG" id="buo:BRPE64_ECDS03220"/>
<geneLocation type="plasmid" evidence="1 2">
    <name>p2</name>
</geneLocation>
<reference evidence="1 2" key="1">
    <citation type="journal article" date="2013" name="Genome Announc.">
        <title>Complete Genome Sequence of Burkholderia sp. Strain RPE64, Bacterial Symbiont of the Bean Bug Riptortus pedestris.</title>
        <authorList>
            <person name="Shibata T.F."/>
            <person name="Maeda T."/>
            <person name="Nikoh N."/>
            <person name="Yamaguchi K."/>
            <person name="Oshima K."/>
            <person name="Hattori M."/>
            <person name="Nishiyama T."/>
            <person name="Hasebe M."/>
            <person name="Fukatsu T."/>
            <person name="Kikuchi Y."/>
            <person name="Shigenobu S."/>
        </authorList>
    </citation>
    <scope>NUCLEOTIDE SEQUENCE [LARGE SCALE GENOMIC DNA]</scope>
    <source>
        <plasmid evidence="1 2">p2</plasmid>
    </source>
</reference>
<name>A0A060PRE6_9BURK</name>
<dbReference type="Proteomes" id="UP000013966">
    <property type="component" value="Plasmid p2"/>
</dbReference>
<proteinExistence type="predicted"/>